<evidence type="ECO:0000256" key="1">
    <source>
        <dbReference type="ARBA" id="ARBA00022603"/>
    </source>
</evidence>
<name>A0A834TD84_9FABA</name>
<proteinExistence type="predicted"/>
<evidence type="ECO:0000256" key="3">
    <source>
        <dbReference type="ARBA" id="ARBA00022691"/>
    </source>
</evidence>
<dbReference type="PIRSF" id="PIRSF005739">
    <property type="entry name" value="O-mtase"/>
    <property type="match status" value="1"/>
</dbReference>
<dbReference type="PROSITE" id="PS51683">
    <property type="entry name" value="SAM_OMT_II"/>
    <property type="match status" value="1"/>
</dbReference>
<evidence type="ECO:0000313" key="6">
    <source>
        <dbReference type="EMBL" id="KAF7820063.1"/>
    </source>
</evidence>
<dbReference type="AlphaFoldDB" id="A0A834TD84"/>
<keyword evidence="3" id="KW-0949">S-adenosyl-L-methionine</keyword>
<dbReference type="InterPro" id="IPR029063">
    <property type="entry name" value="SAM-dependent_MTases_sf"/>
</dbReference>
<dbReference type="InterPro" id="IPR016461">
    <property type="entry name" value="COMT-like"/>
</dbReference>
<gene>
    <name evidence="6" type="ORF">G2W53_025518</name>
</gene>
<dbReference type="InterPro" id="IPR001077">
    <property type="entry name" value="COMT_C"/>
</dbReference>
<reference evidence="6" key="1">
    <citation type="submission" date="2020-09" db="EMBL/GenBank/DDBJ databases">
        <title>Genome-Enabled Discovery of Anthraquinone Biosynthesis in Senna tora.</title>
        <authorList>
            <person name="Kang S.-H."/>
            <person name="Pandey R.P."/>
            <person name="Lee C.-M."/>
            <person name="Sim J.-S."/>
            <person name="Jeong J.-T."/>
            <person name="Choi B.-S."/>
            <person name="Jung M."/>
            <person name="Ginzburg D."/>
            <person name="Zhao K."/>
            <person name="Won S.Y."/>
            <person name="Oh T.-J."/>
            <person name="Yu Y."/>
            <person name="Kim N.-H."/>
            <person name="Lee O.R."/>
            <person name="Lee T.-H."/>
            <person name="Bashyal P."/>
            <person name="Kim T.-S."/>
            <person name="Lee W.-H."/>
            <person name="Kawkins C."/>
            <person name="Kim C.-K."/>
            <person name="Kim J.S."/>
            <person name="Ahn B.O."/>
            <person name="Rhee S.Y."/>
            <person name="Sohng J.K."/>
        </authorList>
    </citation>
    <scope>NUCLEOTIDE SEQUENCE</scope>
    <source>
        <tissue evidence="6">Leaf</tissue>
    </source>
</reference>
<organism evidence="6 7">
    <name type="scientific">Senna tora</name>
    <dbReference type="NCBI Taxonomy" id="362788"/>
    <lineage>
        <taxon>Eukaryota</taxon>
        <taxon>Viridiplantae</taxon>
        <taxon>Streptophyta</taxon>
        <taxon>Embryophyta</taxon>
        <taxon>Tracheophyta</taxon>
        <taxon>Spermatophyta</taxon>
        <taxon>Magnoliopsida</taxon>
        <taxon>eudicotyledons</taxon>
        <taxon>Gunneridae</taxon>
        <taxon>Pentapetalae</taxon>
        <taxon>rosids</taxon>
        <taxon>fabids</taxon>
        <taxon>Fabales</taxon>
        <taxon>Fabaceae</taxon>
        <taxon>Caesalpinioideae</taxon>
        <taxon>Cassia clade</taxon>
        <taxon>Senna</taxon>
    </lineage>
</organism>
<feature type="active site" description="Proton acceptor" evidence="4">
    <location>
        <position position="220"/>
    </location>
</feature>
<keyword evidence="7" id="KW-1185">Reference proteome</keyword>
<dbReference type="EMBL" id="JAAIUW010000008">
    <property type="protein sequence ID" value="KAF7820063.1"/>
    <property type="molecule type" value="Genomic_DNA"/>
</dbReference>
<evidence type="ECO:0000256" key="4">
    <source>
        <dbReference type="PIRSR" id="PIRSR005739-1"/>
    </source>
</evidence>
<keyword evidence="1 6" id="KW-0489">Methyltransferase</keyword>
<dbReference type="Gene3D" id="1.10.10.10">
    <property type="entry name" value="Winged helix-like DNA-binding domain superfamily/Winged helix DNA-binding domain"/>
    <property type="match status" value="1"/>
</dbReference>
<evidence type="ECO:0000256" key="2">
    <source>
        <dbReference type="ARBA" id="ARBA00022679"/>
    </source>
</evidence>
<dbReference type="Gene3D" id="3.40.50.150">
    <property type="entry name" value="Vaccinia Virus protein VP39"/>
    <property type="match status" value="1"/>
</dbReference>
<evidence type="ECO:0000259" key="5">
    <source>
        <dbReference type="Pfam" id="PF00891"/>
    </source>
</evidence>
<feature type="domain" description="O-methyltransferase C-terminal" evidence="5">
    <location>
        <begin position="93"/>
        <end position="295"/>
    </location>
</feature>
<keyword evidence="2 6" id="KW-0808">Transferase</keyword>
<dbReference type="Pfam" id="PF00891">
    <property type="entry name" value="Methyltransf_2"/>
    <property type="match status" value="1"/>
</dbReference>
<accession>A0A834TD84</accession>
<dbReference type="SUPFAM" id="SSF53335">
    <property type="entry name" value="S-adenosyl-L-methionine-dependent methyltransferases"/>
    <property type="match status" value="1"/>
</dbReference>
<dbReference type="InterPro" id="IPR036388">
    <property type="entry name" value="WH-like_DNA-bd_sf"/>
</dbReference>
<sequence>MDSHHQDIDEAKSSSVNDEAFLVASNVAVSLAMLAVVKAALELKLDEHGKVERIYGLSPSGRYFVHRDDGDTLANYVALVNSRVIVDVCLNYKDAILDEGDDLFEKIKGKSFYHYLETDPKLSKSFHTSMADLSNMHMKKVLEGYEGFEGISSLVDVGGGNGMCLSMILSKYPSIKAINFDVPHVIQNAPSYPGIEHVRGDIFESIPKGGDAIMLKYICHNWEDETCIQLLKNCYEVLPEKGKVIVIDFITAEAPDSSNGAKYISSFDIFMFLFPGGRERTLKEFESLCQSAGFSQFHLAATAFSVCGVMEFHK</sequence>
<comment type="caution">
    <text evidence="6">The sequence shown here is derived from an EMBL/GenBank/DDBJ whole genome shotgun (WGS) entry which is preliminary data.</text>
</comment>
<dbReference type="GO" id="GO:0032259">
    <property type="term" value="P:methylation"/>
    <property type="evidence" value="ECO:0007669"/>
    <property type="project" value="UniProtKB-KW"/>
</dbReference>
<evidence type="ECO:0000313" key="7">
    <source>
        <dbReference type="Proteomes" id="UP000634136"/>
    </source>
</evidence>
<protein>
    <submittedName>
        <fullName evidence="6">Isoliquiritigenin 2'-O-methyltransferase-like</fullName>
    </submittedName>
</protein>
<dbReference type="PANTHER" id="PTHR11746">
    <property type="entry name" value="O-METHYLTRANSFERASE"/>
    <property type="match status" value="1"/>
</dbReference>
<dbReference type="Proteomes" id="UP000634136">
    <property type="component" value="Unassembled WGS sequence"/>
</dbReference>
<dbReference type="OrthoDB" id="1423645at2759"/>
<dbReference type="GO" id="GO:0008171">
    <property type="term" value="F:O-methyltransferase activity"/>
    <property type="evidence" value="ECO:0007669"/>
    <property type="project" value="InterPro"/>
</dbReference>